<organism evidence="5 6">
    <name type="scientific">Marchantia polymorpha subsp. ruderalis</name>
    <dbReference type="NCBI Taxonomy" id="1480154"/>
    <lineage>
        <taxon>Eukaryota</taxon>
        <taxon>Viridiplantae</taxon>
        <taxon>Streptophyta</taxon>
        <taxon>Embryophyta</taxon>
        <taxon>Marchantiophyta</taxon>
        <taxon>Marchantiopsida</taxon>
        <taxon>Marchantiidae</taxon>
        <taxon>Marchantiales</taxon>
        <taxon>Marchantiaceae</taxon>
        <taxon>Marchantia</taxon>
    </lineage>
</organism>
<dbReference type="InterPro" id="IPR001680">
    <property type="entry name" value="WD40_rpt"/>
</dbReference>
<comment type="caution">
    <text evidence="5">The sequence shown here is derived from an EMBL/GenBank/DDBJ whole genome shotgun (WGS) entry which is preliminary data.</text>
</comment>
<dbReference type="SMART" id="SM00320">
    <property type="entry name" value="WD40"/>
    <property type="match status" value="2"/>
</dbReference>
<feature type="region of interest" description="Disordered" evidence="4">
    <location>
        <begin position="1"/>
        <end position="41"/>
    </location>
</feature>
<feature type="repeat" description="WD" evidence="3">
    <location>
        <begin position="946"/>
        <end position="968"/>
    </location>
</feature>
<keyword evidence="6" id="KW-1185">Reference proteome</keyword>
<dbReference type="EMBL" id="LVLJ01003929">
    <property type="protein sequence ID" value="OAE19126.1"/>
    <property type="molecule type" value="Genomic_DNA"/>
</dbReference>
<evidence type="ECO:0000313" key="6">
    <source>
        <dbReference type="Proteomes" id="UP000077202"/>
    </source>
</evidence>
<name>A0A176VH53_MARPO</name>
<dbReference type="InterPro" id="IPR019775">
    <property type="entry name" value="WD40_repeat_CS"/>
</dbReference>
<feature type="region of interest" description="Disordered" evidence="4">
    <location>
        <begin position="339"/>
        <end position="380"/>
    </location>
</feature>
<feature type="region of interest" description="Disordered" evidence="4">
    <location>
        <begin position="189"/>
        <end position="268"/>
    </location>
</feature>
<dbReference type="PROSITE" id="PS50082">
    <property type="entry name" value="WD_REPEATS_2"/>
    <property type="match status" value="1"/>
</dbReference>
<evidence type="ECO:0000256" key="1">
    <source>
        <dbReference type="ARBA" id="ARBA00022574"/>
    </source>
</evidence>
<feature type="compositionally biased region" description="Basic residues" evidence="4">
    <location>
        <begin position="544"/>
        <end position="559"/>
    </location>
</feature>
<protein>
    <submittedName>
        <fullName evidence="5">Uncharacterized protein</fullName>
    </submittedName>
</protein>
<evidence type="ECO:0000256" key="2">
    <source>
        <dbReference type="ARBA" id="ARBA00022737"/>
    </source>
</evidence>
<dbReference type="Gene3D" id="2.130.10.10">
    <property type="entry name" value="YVTN repeat-like/Quinoprotein amine dehydrogenase"/>
    <property type="match status" value="2"/>
</dbReference>
<accession>A0A176VH53</accession>
<feature type="compositionally biased region" description="Low complexity" evidence="4">
    <location>
        <begin position="116"/>
        <end position="125"/>
    </location>
</feature>
<feature type="compositionally biased region" description="Acidic residues" evidence="4">
    <location>
        <begin position="14"/>
        <end position="24"/>
    </location>
</feature>
<feature type="compositionally biased region" description="Basic residues" evidence="4">
    <location>
        <begin position="307"/>
        <end position="317"/>
    </location>
</feature>
<feature type="region of interest" description="Disordered" evidence="4">
    <location>
        <begin position="464"/>
        <end position="633"/>
    </location>
</feature>
<dbReference type="AlphaFoldDB" id="A0A176VH53"/>
<dbReference type="SUPFAM" id="SSF50978">
    <property type="entry name" value="WD40 repeat-like"/>
    <property type="match status" value="1"/>
</dbReference>
<feature type="compositionally biased region" description="Acidic residues" evidence="4">
    <location>
        <begin position="483"/>
        <end position="535"/>
    </location>
</feature>
<feature type="compositionally biased region" description="Low complexity" evidence="4">
    <location>
        <begin position="582"/>
        <end position="592"/>
    </location>
</feature>
<dbReference type="PROSITE" id="PS00678">
    <property type="entry name" value="WD_REPEATS_1"/>
    <property type="match status" value="1"/>
</dbReference>
<keyword evidence="2" id="KW-0677">Repeat</keyword>
<proteinExistence type="predicted"/>
<evidence type="ECO:0000256" key="4">
    <source>
        <dbReference type="SAM" id="MobiDB-lite"/>
    </source>
</evidence>
<feature type="compositionally biased region" description="Basic and acidic residues" evidence="4">
    <location>
        <begin position="361"/>
        <end position="370"/>
    </location>
</feature>
<feature type="region of interest" description="Disordered" evidence="4">
    <location>
        <begin position="669"/>
        <end position="721"/>
    </location>
</feature>
<feature type="region of interest" description="Disordered" evidence="4">
    <location>
        <begin position="290"/>
        <end position="325"/>
    </location>
</feature>
<feature type="region of interest" description="Disordered" evidence="4">
    <location>
        <begin position="78"/>
        <end position="125"/>
    </location>
</feature>
<sequence length="1260" mass="136969">MEENVRSLVVGKNEEDEEEEEEEEEKKKKKKKRDVVNENCLEGKQATATIAAVLPCGTKVKSEPPEDDCRERGLPRVAVDGAEGRAAEAEDVKIKPPGPEDRVSSKVQDAIPPCVDGVGSSSNNIDSSINVVHKEELENIELNSLGESSLAKLKRRIRLRLLAEEARNSIARKAELAAVEDAISIPSSRITTRTRSSELSSRAPNNNYPHDEKPVIAPAPAPALPLKSRNRIVNLSSESEDENPIPRKTESEPSQLVVEKDHPPAAASAENSYFEALQRLLGPLLSAVGPTDSSTSMSAAEAAAARKPGRPARRSPRGSKATESVSSLVNILKKRSAAAAAAAAAGDEGRPKRSNRRSKPRERERERREASGTQDSALEYEQERADNIRRNKEFLAQLGLSSTLHSMSAKRKSKRGRLAGSKSQAAAAAAAAEELYENSKHHNVEEIMLQLCALRAAAAAAQAQAQAQSQALGTKRPRLFDPSDNEGDEDDDEYVEDDDDEDEDEDGEEEEEEEEDEEDEEDEEGHGEGDGDGESETAAVHASAGRRPKKNPQSRKRTSRDRNLRNEKQKKQKNSKSKKSTKSSSKATSSSSEMSRGGLKSSKDTTTIAVGKSNNPRAGRRTTIPSAVLHGLTSSNQELIRFVSELMSSASHFLPPTLLDTNASPAAAAAAAAGHDDSVRSARRDDDSDRENYNTSHDDDDDDDDDDDSPRGLGGDSGRKRKDTWLTMIPFETPKTEYELERDEILRRHKHQFERLGIVSELIEEPQPPRAIRPYCRRWASEPDPAYQRNTRFQDRQRRTSMQPDRDATSAAAAAMDTRAPIEAYSTSSAPSSVAKFTGGCKLQTSHGASGETAKLEATDTEVSGFQPLDGTWLDPDLNRIYTMDLAPICASSPKTGLLAAGGSQGRLAVFAVSDADSESASRAPLLSWAVDSSWVSQVVFVSNQFQEHGTLLLSSSNDGRVVLWDINKQRVRIGARGFGALAREAIPVVVCESSELHSGGIFGMHEFRGSIATSSDGCVAISILRETGITVDRFIAGHHAGVIRSVRFRSEFFPSISLSLSENECQSNSDFLTFFVDGGGGGKFHGHREQNVLADCGVDTVIGILDLRAADPCTLRIQTTHKTGISMVEWSPVSVDSNLVLSASNDPQLYVHDIRYGAKAMLQLEGHVHPRRVKCYSIYRPTFVAGGDAIVTPGEGTHQLSLYSVTTGSAVKKLHVGYDPNILLWSSAIPSQGGVWAGSRGITKFQALWQQRPSCQVQS</sequence>
<dbReference type="Proteomes" id="UP000077202">
    <property type="component" value="Unassembled WGS sequence"/>
</dbReference>
<feature type="compositionally biased region" description="Polar residues" evidence="4">
    <location>
        <begin position="604"/>
        <end position="616"/>
    </location>
</feature>
<feature type="compositionally biased region" description="Acidic residues" evidence="4">
    <location>
        <begin position="698"/>
        <end position="708"/>
    </location>
</feature>
<reference evidence="5" key="1">
    <citation type="submission" date="2016-03" db="EMBL/GenBank/DDBJ databases">
        <title>Mechanisms controlling the formation of the plant cell surface in tip-growing cells are functionally conserved among land plants.</title>
        <authorList>
            <person name="Honkanen S."/>
            <person name="Jones V.A."/>
            <person name="Morieri G."/>
            <person name="Champion C."/>
            <person name="Hetherington A.J."/>
            <person name="Kelly S."/>
            <person name="Saint-Marcoux D."/>
            <person name="Proust H."/>
            <person name="Prescott H."/>
            <person name="Dolan L."/>
        </authorList>
    </citation>
    <scope>NUCLEOTIDE SEQUENCE [LARGE SCALE GENOMIC DNA]</scope>
    <source>
        <tissue evidence="5">Whole gametophyte</tissue>
    </source>
</reference>
<feature type="compositionally biased region" description="Basic residues" evidence="4">
    <location>
        <begin position="570"/>
        <end position="581"/>
    </location>
</feature>
<dbReference type="InterPro" id="IPR036322">
    <property type="entry name" value="WD40_repeat_dom_sf"/>
</dbReference>
<feature type="compositionally biased region" description="Basic and acidic residues" evidence="4">
    <location>
        <begin position="560"/>
        <end position="569"/>
    </location>
</feature>
<gene>
    <name evidence="5" type="ORF">AXG93_2062s1370</name>
</gene>
<feature type="compositionally biased region" description="Basic and acidic residues" evidence="4">
    <location>
        <begin position="82"/>
        <end position="104"/>
    </location>
</feature>
<keyword evidence="1 3" id="KW-0853">WD repeat</keyword>
<dbReference type="InterPro" id="IPR015943">
    <property type="entry name" value="WD40/YVTN_repeat-like_dom_sf"/>
</dbReference>
<feature type="compositionally biased region" description="Low complexity" evidence="4">
    <location>
        <begin position="189"/>
        <end position="202"/>
    </location>
</feature>
<evidence type="ECO:0000313" key="5">
    <source>
        <dbReference type="EMBL" id="OAE19126.1"/>
    </source>
</evidence>
<feature type="compositionally biased region" description="Basic and acidic residues" evidence="4">
    <location>
        <begin position="674"/>
        <end position="692"/>
    </location>
</feature>
<evidence type="ECO:0000256" key="3">
    <source>
        <dbReference type="PROSITE-ProRule" id="PRU00221"/>
    </source>
</evidence>